<evidence type="ECO:0000256" key="1">
    <source>
        <dbReference type="ARBA" id="ARBA00022801"/>
    </source>
</evidence>
<organism evidence="3 4">
    <name type="scientific">Deinococcus aetherius</name>
    <dbReference type="NCBI Taxonomy" id="200252"/>
    <lineage>
        <taxon>Bacteria</taxon>
        <taxon>Thermotogati</taxon>
        <taxon>Deinococcota</taxon>
        <taxon>Deinococci</taxon>
        <taxon>Deinococcales</taxon>
        <taxon>Deinococcaceae</taxon>
        <taxon>Deinococcus</taxon>
    </lineage>
</organism>
<dbReference type="InterPro" id="IPR051262">
    <property type="entry name" value="SMP-30/CGR1_Lactonase"/>
</dbReference>
<dbReference type="SUPFAM" id="SSF63829">
    <property type="entry name" value="Calcium-dependent phosphotriesterase"/>
    <property type="match status" value="1"/>
</dbReference>
<reference evidence="3" key="1">
    <citation type="submission" date="2022-07" db="EMBL/GenBank/DDBJ databases">
        <title>Complete Genome Sequence of the Radioresistant Bacterium Deinococcus aetherius ST0316, Isolated from the Air Dust collected in Lower Stratosphere above Japan.</title>
        <authorList>
            <person name="Satoh K."/>
            <person name="Hagiwara K."/>
            <person name="Katsumata K."/>
            <person name="Kubo A."/>
            <person name="Yokobori S."/>
            <person name="Yamagishi A."/>
            <person name="Oono Y."/>
            <person name="Narumi I."/>
        </authorList>
    </citation>
    <scope>NUCLEOTIDE SEQUENCE</scope>
    <source>
        <strain evidence="3">ST0316</strain>
    </source>
</reference>
<dbReference type="Pfam" id="PF08450">
    <property type="entry name" value="SGL"/>
    <property type="match status" value="1"/>
</dbReference>
<dbReference type="Gene3D" id="2.120.10.30">
    <property type="entry name" value="TolB, C-terminal domain"/>
    <property type="match status" value="1"/>
</dbReference>
<feature type="domain" description="SMP-30/Gluconolactonase/LRE-like region" evidence="2">
    <location>
        <begin position="2"/>
        <end position="106"/>
    </location>
</feature>
<name>A0ABM8AHF6_9DEIO</name>
<dbReference type="InterPro" id="IPR013658">
    <property type="entry name" value="SGL"/>
</dbReference>
<protein>
    <recommendedName>
        <fullName evidence="2">SMP-30/Gluconolactonase/LRE-like region domain-containing protein</fullName>
    </recommendedName>
</protein>
<keyword evidence="4" id="KW-1185">Reference proteome</keyword>
<sequence>MPNGLAFAAPDLLLVSDTHDDEGHLYRYRLGPDGTVTPEGRWATIRPGVPDGFGVDDSGRVWTSAGEGVHVLSPGGEELGRVLVPETVSNLCFGGPDGTELFMTATTGLYHIPTRVRGLRL</sequence>
<dbReference type="Proteomes" id="UP001064971">
    <property type="component" value="Chromosome"/>
</dbReference>
<dbReference type="PANTHER" id="PTHR47572">
    <property type="entry name" value="LIPOPROTEIN-RELATED"/>
    <property type="match status" value="1"/>
</dbReference>
<accession>A0ABM8AHF6</accession>
<evidence type="ECO:0000313" key="4">
    <source>
        <dbReference type="Proteomes" id="UP001064971"/>
    </source>
</evidence>
<gene>
    <name evidence="3" type="ORF">DAETH_31400</name>
</gene>
<dbReference type="InterPro" id="IPR011042">
    <property type="entry name" value="6-blade_b-propeller_TolB-like"/>
</dbReference>
<dbReference type="EMBL" id="AP026560">
    <property type="protein sequence ID" value="BDP43171.1"/>
    <property type="molecule type" value="Genomic_DNA"/>
</dbReference>
<evidence type="ECO:0000313" key="3">
    <source>
        <dbReference type="EMBL" id="BDP43171.1"/>
    </source>
</evidence>
<evidence type="ECO:0000259" key="2">
    <source>
        <dbReference type="Pfam" id="PF08450"/>
    </source>
</evidence>
<dbReference type="PANTHER" id="PTHR47572:SF4">
    <property type="entry name" value="LACTONASE DRP35"/>
    <property type="match status" value="1"/>
</dbReference>
<proteinExistence type="predicted"/>
<keyword evidence="1" id="KW-0378">Hydrolase</keyword>